<proteinExistence type="predicted"/>
<dbReference type="Proteomes" id="UP000789595">
    <property type="component" value="Unassembled WGS sequence"/>
</dbReference>
<evidence type="ECO:0000256" key="1">
    <source>
        <dbReference type="SAM" id="Coils"/>
    </source>
</evidence>
<reference evidence="3" key="1">
    <citation type="submission" date="2021-11" db="EMBL/GenBank/DDBJ databases">
        <authorList>
            <consortium name="Genoscope - CEA"/>
            <person name="William W."/>
        </authorList>
    </citation>
    <scope>NUCLEOTIDE SEQUENCE</scope>
</reference>
<keyword evidence="4" id="KW-1185">Reference proteome</keyword>
<feature type="region of interest" description="Disordered" evidence="2">
    <location>
        <begin position="347"/>
        <end position="465"/>
    </location>
</feature>
<accession>A0A8J2SQ25</accession>
<evidence type="ECO:0000313" key="3">
    <source>
        <dbReference type="EMBL" id="CAH0377517.1"/>
    </source>
</evidence>
<protein>
    <submittedName>
        <fullName evidence="3">Uncharacterized protein</fullName>
    </submittedName>
</protein>
<feature type="coiled-coil region" evidence="1">
    <location>
        <begin position="284"/>
        <end position="328"/>
    </location>
</feature>
<evidence type="ECO:0000313" key="4">
    <source>
        <dbReference type="Proteomes" id="UP000789595"/>
    </source>
</evidence>
<sequence length="465" mass="48900">MAPHPAVVAAQKAALDKAKGKTAADNRQEIKDQASAALARLGLSTPSPRNSGYDGSLNEPGATPPSSSITERIARLRRSLSDEKVKNQSSTFQRVKDRVQEGYADLSDGYGNLRGDKVRSSAEQAEFELDRANQRRMRRADRRQKRQEDEEAKDQVKSVPTSGYVLHGDVPSPPTKLGQAREKLLRTGSLFASTVTKAAKALEAKVKKRSPSSKIDQRACSGGGRVAASSYVQRAHLQYDTLTPEAVTGRLQAQNTLRGDGGLWALKARYVAATKAVPGQLRAARDAEDHAARLADTLAQANERFEALKTQENLLRALVEEARRLATAEKPANGLLAAFPAGAPPPAALGSPASSRSPASVGSPAAPRSRASSAASEAAAEPTVAAPAPAAVEEPPPAPEPAAAEPLPPPAPEPAADGAMPSWMAPDPTAEETPVVEPAEAADDAAPVTPDEEDSPAFTDDDEDK</sequence>
<dbReference type="AlphaFoldDB" id="A0A8J2SQ25"/>
<keyword evidence="1" id="KW-0175">Coiled coil</keyword>
<comment type="caution">
    <text evidence="3">The sequence shown here is derived from an EMBL/GenBank/DDBJ whole genome shotgun (WGS) entry which is preliminary data.</text>
</comment>
<organism evidence="3 4">
    <name type="scientific">Pelagomonas calceolata</name>
    <dbReference type="NCBI Taxonomy" id="35677"/>
    <lineage>
        <taxon>Eukaryota</taxon>
        <taxon>Sar</taxon>
        <taxon>Stramenopiles</taxon>
        <taxon>Ochrophyta</taxon>
        <taxon>Pelagophyceae</taxon>
        <taxon>Pelagomonadales</taxon>
        <taxon>Pelagomonadaceae</taxon>
        <taxon>Pelagomonas</taxon>
    </lineage>
</organism>
<gene>
    <name evidence="3" type="ORF">PECAL_5P20520</name>
</gene>
<feature type="compositionally biased region" description="Pro residues" evidence="2">
    <location>
        <begin position="394"/>
        <end position="413"/>
    </location>
</feature>
<feature type="compositionally biased region" description="Basic and acidic residues" evidence="2">
    <location>
        <begin position="14"/>
        <end position="32"/>
    </location>
</feature>
<feature type="compositionally biased region" description="Low complexity" evidence="2">
    <location>
        <begin position="348"/>
        <end position="393"/>
    </location>
</feature>
<name>A0A8J2SQ25_9STRA</name>
<feature type="region of interest" description="Disordered" evidence="2">
    <location>
        <begin position="1"/>
        <end position="177"/>
    </location>
</feature>
<dbReference type="EMBL" id="CAKKNE010000005">
    <property type="protein sequence ID" value="CAH0377517.1"/>
    <property type="molecule type" value="Genomic_DNA"/>
</dbReference>
<feature type="compositionally biased region" description="Acidic residues" evidence="2">
    <location>
        <begin position="450"/>
        <end position="465"/>
    </location>
</feature>
<feature type="compositionally biased region" description="Basic residues" evidence="2">
    <location>
        <begin position="134"/>
        <end position="145"/>
    </location>
</feature>
<feature type="compositionally biased region" description="Low complexity" evidence="2">
    <location>
        <begin position="426"/>
        <end position="449"/>
    </location>
</feature>
<evidence type="ECO:0000256" key="2">
    <source>
        <dbReference type="SAM" id="MobiDB-lite"/>
    </source>
</evidence>